<keyword evidence="3" id="KW-1185">Reference proteome</keyword>
<evidence type="ECO:0000256" key="1">
    <source>
        <dbReference type="SAM" id="SignalP"/>
    </source>
</evidence>
<evidence type="ECO:0000313" key="2">
    <source>
        <dbReference type="EMBL" id="KAJ7360422.1"/>
    </source>
</evidence>
<feature type="chain" id="PRO_5040953355" evidence="1">
    <location>
        <begin position="21"/>
        <end position="366"/>
    </location>
</feature>
<dbReference type="EMBL" id="MU827309">
    <property type="protein sequence ID" value="KAJ7360422.1"/>
    <property type="molecule type" value="Genomic_DNA"/>
</dbReference>
<dbReference type="OrthoDB" id="5952435at2759"/>
<dbReference type="AlphaFoldDB" id="A0A9W9YP41"/>
<protein>
    <submittedName>
        <fullName evidence="2">Uncharacterized protein</fullName>
    </submittedName>
</protein>
<evidence type="ECO:0000313" key="3">
    <source>
        <dbReference type="Proteomes" id="UP001163046"/>
    </source>
</evidence>
<sequence>MTSRTCLTALVLLTISSTLAAKGDNTDIKALKDGTDCQNILECHPSSNKPRKKTQCQEDRDCQNREVCHSFFKLCFPGHTDERNKMKLTGQTKKTTPSCKVDGDCRQNQSCHVFFGTCVDNPRVPATVITKSRTSVPTCKENAECPVGQYCHDFFNMCLPNLTMFFEPTSSTPRTGCTSDADCEHDGDFCHNLTRLCLPMPTTATTIPPRKSSYACNSHADCNMSEFCHFLIGMRRKSVQPHKQLKSALGVCIARALKDVPKDPSPVSLNCSHTAECGKGRCCLGDLGLCVGYRLPGQLCVAEEVPFAFSCPCLPGFTCVSRRRPMRLRRLEKKLKLPKEAIETLSLQFDKATTEFKVGKCQLISD</sequence>
<accession>A0A9W9YP41</accession>
<organism evidence="2 3">
    <name type="scientific">Desmophyllum pertusum</name>
    <dbReference type="NCBI Taxonomy" id="174260"/>
    <lineage>
        <taxon>Eukaryota</taxon>
        <taxon>Metazoa</taxon>
        <taxon>Cnidaria</taxon>
        <taxon>Anthozoa</taxon>
        <taxon>Hexacorallia</taxon>
        <taxon>Scleractinia</taxon>
        <taxon>Caryophylliina</taxon>
        <taxon>Caryophylliidae</taxon>
        <taxon>Desmophyllum</taxon>
    </lineage>
</organism>
<comment type="caution">
    <text evidence="2">The sequence shown here is derived from an EMBL/GenBank/DDBJ whole genome shotgun (WGS) entry which is preliminary data.</text>
</comment>
<proteinExistence type="predicted"/>
<feature type="signal peptide" evidence="1">
    <location>
        <begin position="1"/>
        <end position="20"/>
    </location>
</feature>
<dbReference type="Proteomes" id="UP001163046">
    <property type="component" value="Unassembled WGS sequence"/>
</dbReference>
<reference evidence="2" key="1">
    <citation type="submission" date="2023-01" db="EMBL/GenBank/DDBJ databases">
        <title>Genome assembly of the deep-sea coral Lophelia pertusa.</title>
        <authorList>
            <person name="Herrera S."/>
            <person name="Cordes E."/>
        </authorList>
    </citation>
    <scope>NUCLEOTIDE SEQUENCE</scope>
    <source>
        <strain evidence="2">USNM1676648</strain>
        <tissue evidence="2">Polyp</tissue>
    </source>
</reference>
<name>A0A9W9YP41_9CNID</name>
<gene>
    <name evidence="2" type="ORF">OS493_015523</name>
</gene>
<keyword evidence="1" id="KW-0732">Signal</keyword>